<dbReference type="EMBL" id="KV453848">
    <property type="protein sequence ID" value="ODV87584.1"/>
    <property type="molecule type" value="Genomic_DNA"/>
</dbReference>
<evidence type="ECO:0000256" key="2">
    <source>
        <dbReference type="ARBA" id="ARBA00022448"/>
    </source>
</evidence>
<evidence type="ECO:0000256" key="1">
    <source>
        <dbReference type="ARBA" id="ARBA00004127"/>
    </source>
</evidence>
<keyword evidence="4" id="KW-0677">Repeat</keyword>
<evidence type="ECO:0000256" key="6">
    <source>
        <dbReference type="ARBA" id="ARBA00023136"/>
    </source>
</evidence>
<dbReference type="AlphaFoldDB" id="A0A1E4T749"/>
<keyword evidence="9" id="KW-1185">Reference proteome</keyword>
<evidence type="ECO:0000256" key="5">
    <source>
        <dbReference type="ARBA" id="ARBA00022989"/>
    </source>
</evidence>
<dbReference type="Proteomes" id="UP000094801">
    <property type="component" value="Unassembled WGS sequence"/>
</dbReference>
<dbReference type="STRING" id="983967.A0A1E4T749"/>
<dbReference type="SMART" id="SM00679">
    <property type="entry name" value="CTNS"/>
    <property type="match status" value="2"/>
</dbReference>
<evidence type="ECO:0000256" key="3">
    <source>
        <dbReference type="ARBA" id="ARBA00022692"/>
    </source>
</evidence>
<feature type="transmembrane region" description="Helical" evidence="7">
    <location>
        <begin position="125"/>
        <end position="142"/>
    </location>
</feature>
<feature type="transmembrane region" description="Helical" evidence="7">
    <location>
        <begin position="41"/>
        <end position="60"/>
    </location>
</feature>
<evidence type="ECO:0000256" key="7">
    <source>
        <dbReference type="SAM" id="Phobius"/>
    </source>
</evidence>
<dbReference type="GO" id="GO:0015184">
    <property type="term" value="F:L-cystine transmembrane transporter activity"/>
    <property type="evidence" value="ECO:0007669"/>
    <property type="project" value="TreeGrafter"/>
</dbReference>
<protein>
    <submittedName>
        <fullName evidence="8">Uncharacterized protein</fullName>
    </submittedName>
</protein>
<feature type="transmembrane region" description="Helical" evidence="7">
    <location>
        <begin position="219"/>
        <end position="236"/>
    </location>
</feature>
<accession>A0A1E4T749</accession>
<dbReference type="GO" id="GO:0012505">
    <property type="term" value="C:endomembrane system"/>
    <property type="evidence" value="ECO:0007669"/>
    <property type="project" value="UniProtKB-SubCell"/>
</dbReference>
<dbReference type="GO" id="GO:0005774">
    <property type="term" value="C:vacuolar membrane"/>
    <property type="evidence" value="ECO:0007669"/>
    <property type="project" value="TreeGrafter"/>
</dbReference>
<dbReference type="Gene3D" id="1.20.1280.290">
    <property type="match status" value="1"/>
</dbReference>
<gene>
    <name evidence="8" type="ORF">CANARDRAFT_97920</name>
</gene>
<feature type="transmembrane region" description="Helical" evidence="7">
    <location>
        <begin position="148"/>
        <end position="168"/>
    </location>
</feature>
<feature type="transmembrane region" description="Helical" evidence="7">
    <location>
        <begin position="180"/>
        <end position="199"/>
    </location>
</feature>
<keyword evidence="6 7" id="KW-0472">Membrane</keyword>
<comment type="subcellular location">
    <subcellularLocation>
        <location evidence="1">Endomembrane system</location>
        <topology evidence="1">Multi-pass membrane protein</topology>
    </subcellularLocation>
</comment>
<keyword evidence="3 7" id="KW-0812">Transmembrane</keyword>
<name>A0A1E4T749_9ASCO</name>
<feature type="transmembrane region" description="Helical" evidence="7">
    <location>
        <begin position="80"/>
        <end position="104"/>
    </location>
</feature>
<keyword evidence="5 7" id="KW-1133">Transmembrane helix</keyword>
<evidence type="ECO:0000313" key="8">
    <source>
        <dbReference type="EMBL" id="ODV87584.1"/>
    </source>
</evidence>
<sequence length="265" mass="30790">MYSKLAELCSWAYAIVWSFSFYPIIYLLISIKSSDSISFDYILLNILGYLCYTTSIYLQLFNQTVINQFKLRFHGNLPLLSIADVAYSVHGLMLNLLLCSQILYGNKIWGFKNKRVTFRSSRLTNITYGAFLIFCLYHWLNAENKHQFLEFALQLSYFKMWISFVKYLPQVMHNRKRKSMYGISKLQIFMDLSGCFFATTELVLKNKGSLLELISSNTGKLGIILVTFTFDVVYLAQFRIYTHTDPDNIIKNFNGATKEKVIAEV</sequence>
<proteinExistence type="predicted"/>
<dbReference type="PANTHER" id="PTHR13131:SF5">
    <property type="entry name" value="CYSTINOSIN"/>
    <property type="match status" value="1"/>
</dbReference>
<reference evidence="9" key="1">
    <citation type="submission" date="2016-04" db="EMBL/GenBank/DDBJ databases">
        <title>Comparative genomics of biotechnologically important yeasts.</title>
        <authorList>
            <consortium name="DOE Joint Genome Institute"/>
            <person name="Riley R."/>
            <person name="Haridas S."/>
            <person name="Wolfe K.H."/>
            <person name="Lopes M.R."/>
            <person name="Hittinger C.T."/>
            <person name="Goker M."/>
            <person name="Salamov A."/>
            <person name="Wisecaver J."/>
            <person name="Long T.M."/>
            <person name="Aerts A.L."/>
            <person name="Barry K."/>
            <person name="Choi C."/>
            <person name="Clum A."/>
            <person name="Coughlan A.Y."/>
            <person name="Deshpande S."/>
            <person name="Douglass A.P."/>
            <person name="Hanson S.J."/>
            <person name="Klenk H.-P."/>
            <person name="Labutti K."/>
            <person name="Lapidus A."/>
            <person name="Lindquist E."/>
            <person name="Lipzen A."/>
            <person name="Meier-Kolthoff J.P."/>
            <person name="Ohm R.A."/>
            <person name="Otillar R.P."/>
            <person name="Pangilinan J."/>
            <person name="Peng Y."/>
            <person name="Rokas A."/>
            <person name="Rosa C.A."/>
            <person name="Scheuner C."/>
            <person name="Sibirny A.A."/>
            <person name="Slot J.C."/>
            <person name="Stielow J.B."/>
            <person name="Sun H."/>
            <person name="Kurtzman C.P."/>
            <person name="Blackwell M."/>
            <person name="Grigoriev I.V."/>
            <person name="Jeffries T.W."/>
        </authorList>
    </citation>
    <scope>NUCLEOTIDE SEQUENCE [LARGE SCALE GENOMIC DNA]</scope>
    <source>
        <strain evidence="9">NRRL YB-2248</strain>
    </source>
</reference>
<evidence type="ECO:0000256" key="4">
    <source>
        <dbReference type="ARBA" id="ARBA00022737"/>
    </source>
</evidence>
<dbReference type="PANTHER" id="PTHR13131">
    <property type="entry name" value="CYSTINOSIN"/>
    <property type="match status" value="1"/>
</dbReference>
<evidence type="ECO:0000313" key="9">
    <source>
        <dbReference type="Proteomes" id="UP000094801"/>
    </source>
</evidence>
<dbReference type="InterPro" id="IPR005282">
    <property type="entry name" value="LC_transporter"/>
</dbReference>
<dbReference type="Pfam" id="PF04193">
    <property type="entry name" value="PQ-loop"/>
    <property type="match status" value="2"/>
</dbReference>
<keyword evidence="2" id="KW-0813">Transport</keyword>
<organism evidence="8 9">
    <name type="scientific">[Candida] arabinofermentans NRRL YB-2248</name>
    <dbReference type="NCBI Taxonomy" id="983967"/>
    <lineage>
        <taxon>Eukaryota</taxon>
        <taxon>Fungi</taxon>
        <taxon>Dikarya</taxon>
        <taxon>Ascomycota</taxon>
        <taxon>Saccharomycotina</taxon>
        <taxon>Pichiomycetes</taxon>
        <taxon>Pichiales</taxon>
        <taxon>Pichiaceae</taxon>
        <taxon>Ogataea</taxon>
        <taxon>Ogataea/Candida clade</taxon>
    </lineage>
</organism>
<dbReference type="OrthoDB" id="75720at2759"/>
<dbReference type="InterPro" id="IPR006603">
    <property type="entry name" value="PQ-loop_rpt"/>
</dbReference>
<feature type="transmembrane region" description="Helical" evidence="7">
    <location>
        <begin position="12"/>
        <end position="29"/>
    </location>
</feature>
<dbReference type="GO" id="GO:0000324">
    <property type="term" value="C:fungal-type vacuole"/>
    <property type="evidence" value="ECO:0007669"/>
    <property type="project" value="TreeGrafter"/>
</dbReference>